<dbReference type="PANTHER" id="PTHR15852">
    <property type="entry name" value="PLASTID TRANSCRIPTIONALLY ACTIVE PROTEIN"/>
    <property type="match status" value="1"/>
</dbReference>
<evidence type="ECO:0000313" key="3">
    <source>
        <dbReference type="Proteomes" id="UP000813463"/>
    </source>
</evidence>
<protein>
    <submittedName>
        <fullName evidence="7">Protein disulfide isomerase pTAC5, chloroplastic</fullName>
    </submittedName>
    <submittedName>
        <fullName evidence="4 5">Uncharacterized protein LOC110789562</fullName>
    </submittedName>
</protein>
<dbReference type="Proteomes" id="UP000813463">
    <property type="component" value="Chromosome 4"/>
</dbReference>
<organism evidence="3 4">
    <name type="scientific">Spinacia oleracea</name>
    <name type="common">Spinach</name>
    <dbReference type="NCBI Taxonomy" id="3562"/>
    <lineage>
        <taxon>Eukaryota</taxon>
        <taxon>Viridiplantae</taxon>
        <taxon>Streptophyta</taxon>
        <taxon>Embryophyta</taxon>
        <taxon>Tracheophyta</taxon>
        <taxon>Spermatophyta</taxon>
        <taxon>Magnoliopsida</taxon>
        <taxon>eudicotyledons</taxon>
        <taxon>Gunneridae</taxon>
        <taxon>Pentapetalae</taxon>
        <taxon>Caryophyllales</taxon>
        <taxon>Chenopodiaceae</taxon>
        <taxon>Chenopodioideae</taxon>
        <taxon>Anserineae</taxon>
        <taxon>Spinacia</taxon>
    </lineage>
</organism>
<dbReference type="InterPro" id="IPR036365">
    <property type="entry name" value="PGBD-like_sf"/>
</dbReference>
<dbReference type="KEGG" id="soe:110789562"/>
<feature type="region of interest" description="Disordered" evidence="1">
    <location>
        <begin position="155"/>
        <end position="199"/>
    </location>
</feature>
<dbReference type="GeneID" id="110789562"/>
<dbReference type="OrthoDB" id="1001489at2759"/>
<dbReference type="AlphaFoldDB" id="A0A9R0IIH8"/>
<feature type="compositionally biased region" description="Polar residues" evidence="1">
    <location>
        <begin position="155"/>
        <end position="170"/>
    </location>
</feature>
<dbReference type="InterPro" id="IPR036410">
    <property type="entry name" value="HSP_DnaJ_Cys-rich_dom_sf"/>
</dbReference>
<proteinExistence type="predicted"/>
<dbReference type="Pfam" id="PF01471">
    <property type="entry name" value="PG_binding_1"/>
    <property type="match status" value="1"/>
</dbReference>
<keyword evidence="3" id="KW-1185">Reference proteome</keyword>
<feature type="compositionally biased region" description="Low complexity" evidence="1">
    <location>
        <begin position="186"/>
        <end position="199"/>
    </location>
</feature>
<reference evidence="3" key="1">
    <citation type="journal article" date="2021" name="Nat. Commun.">
        <title>Genomic analyses provide insights into spinach domestication and the genetic basis of agronomic traits.</title>
        <authorList>
            <person name="Cai X."/>
            <person name="Sun X."/>
            <person name="Xu C."/>
            <person name="Sun H."/>
            <person name="Wang X."/>
            <person name="Ge C."/>
            <person name="Zhang Z."/>
            <person name="Wang Q."/>
            <person name="Fei Z."/>
            <person name="Jiao C."/>
            <person name="Wang Q."/>
        </authorList>
    </citation>
    <scope>NUCLEOTIDE SEQUENCE [LARGE SCALE GENOMIC DNA]</scope>
    <source>
        <strain evidence="3">cv. Varoflay</strain>
    </source>
</reference>
<name>A0A9R0IIH8_SPIOL</name>
<keyword evidence="7" id="KW-0413">Isomerase</keyword>
<evidence type="ECO:0000256" key="1">
    <source>
        <dbReference type="SAM" id="MobiDB-lite"/>
    </source>
</evidence>
<dbReference type="RefSeq" id="XP_056683161.1">
    <property type="nucleotide sequence ID" value="XM_056827183.1"/>
</dbReference>
<feature type="region of interest" description="Disordered" evidence="1">
    <location>
        <begin position="267"/>
        <end position="291"/>
    </location>
</feature>
<feature type="compositionally biased region" description="Basic and acidic residues" evidence="1">
    <location>
        <begin position="280"/>
        <end position="289"/>
    </location>
</feature>
<dbReference type="RefSeq" id="XP_021849951.1">
    <property type="nucleotide sequence ID" value="XM_021994259.1"/>
</dbReference>
<dbReference type="InterPro" id="IPR002477">
    <property type="entry name" value="Peptidoglycan-bd-like"/>
</dbReference>
<dbReference type="RefSeq" id="XP_021849952.1">
    <property type="nucleotide sequence ID" value="XM_021994260.1"/>
</dbReference>
<dbReference type="GO" id="GO:0009507">
    <property type="term" value="C:chloroplast"/>
    <property type="evidence" value="ECO:0000318"/>
    <property type="project" value="GO_Central"/>
</dbReference>
<dbReference type="SUPFAM" id="SSF57938">
    <property type="entry name" value="DnaJ/Hsp40 cysteine-rich domain"/>
    <property type="match status" value="1"/>
</dbReference>
<dbReference type="GO" id="GO:0003756">
    <property type="term" value="F:protein disulfide isomerase activity"/>
    <property type="evidence" value="ECO:0000318"/>
    <property type="project" value="GO_Central"/>
</dbReference>
<dbReference type="PANTHER" id="PTHR15852:SF16">
    <property type="entry name" value="PROTEIN DISULFIDE ISOMERASE PTAC5, CHLOROPLASTIC"/>
    <property type="match status" value="1"/>
</dbReference>
<feature type="compositionally biased region" description="Basic and acidic residues" evidence="1">
    <location>
        <begin position="174"/>
        <end position="185"/>
    </location>
</feature>
<gene>
    <name evidence="4 5 6 7" type="primary">LOC110789562</name>
</gene>
<dbReference type="GO" id="GO:0009658">
    <property type="term" value="P:chloroplast organization"/>
    <property type="evidence" value="ECO:0000318"/>
    <property type="project" value="GO_Central"/>
</dbReference>
<evidence type="ECO:0000313" key="5">
    <source>
        <dbReference type="RefSeq" id="XP_021849952.1"/>
    </source>
</evidence>
<dbReference type="RefSeq" id="XP_021849953.1">
    <property type="nucleotide sequence ID" value="XM_021994261.1"/>
</dbReference>
<feature type="compositionally biased region" description="Polar residues" evidence="1">
    <location>
        <begin position="267"/>
        <end position="279"/>
    </location>
</feature>
<accession>A0A9R0IIH8</accession>
<dbReference type="SUPFAM" id="SSF47090">
    <property type="entry name" value="PGBD-like"/>
    <property type="match status" value="1"/>
</dbReference>
<feature type="domain" description="Peptidoglycan binding-like" evidence="2">
    <location>
        <begin position="204"/>
        <end position="262"/>
    </location>
</feature>
<evidence type="ECO:0000259" key="2">
    <source>
        <dbReference type="Pfam" id="PF01471"/>
    </source>
</evidence>
<evidence type="ECO:0000313" key="7">
    <source>
        <dbReference type="RefSeq" id="XP_056683161.1"/>
    </source>
</evidence>
<evidence type="ECO:0000313" key="4">
    <source>
        <dbReference type="RefSeq" id="XP_021849951.1"/>
    </source>
</evidence>
<reference evidence="4 5" key="2">
    <citation type="submission" date="2025-04" db="UniProtKB">
        <authorList>
            <consortium name="RefSeq"/>
        </authorList>
    </citation>
    <scope>IDENTIFICATION</scope>
    <source>
        <tissue evidence="7">Leaf</tissue>
    </source>
</reference>
<dbReference type="InterPro" id="IPR036366">
    <property type="entry name" value="PGBDSf"/>
</dbReference>
<sequence>MAVILSSNFYAITNHSHLHNHIRTSFQVACRNPTLSSPLLLHHHQRHGRLSACQASSNPNNYEAEEQRWLREEQRWLREEQRWLREEARWSIERQSLLLQIQHLQSELDNLRKIRPNSADFEVTTLTKMAALLKAKNFNPIIEFSDTKSNSELETSVLESPSDIASVSSTESENSVKKESLEKENSSSSSGSSWSTSLRVGSEGEEVRALQEALLNLGFYSGEEDMEFCSFSSDTESAVKTWQATIGVREDGIMTLELLDQLFADAPQQTQNPTSSTSPEKTDVPKDKANGAVTKVKEVQQTVVKKGPTNMDISENRVFLLGENRWEEPSRLNKGNDKLEGRVNPQSCTPNCLVCRGEGRLLCMECDGTGEPQVEEQFLDWVDGGTKCPYCEGRGYSVCDTCEGKGAA</sequence>
<evidence type="ECO:0000313" key="6">
    <source>
        <dbReference type="RefSeq" id="XP_021849953.1"/>
    </source>
</evidence>
<dbReference type="Gene3D" id="1.10.101.10">
    <property type="entry name" value="PGBD-like superfamily/PGBD"/>
    <property type="match status" value="1"/>
</dbReference>